<organism evidence="4 5">
    <name type="scientific">Priapulus caudatus</name>
    <name type="common">Priapulid worm</name>
    <dbReference type="NCBI Taxonomy" id="37621"/>
    <lineage>
        <taxon>Eukaryota</taxon>
        <taxon>Metazoa</taxon>
        <taxon>Ecdysozoa</taxon>
        <taxon>Scalidophora</taxon>
        <taxon>Priapulida</taxon>
        <taxon>Priapulimorpha</taxon>
        <taxon>Priapulimorphida</taxon>
        <taxon>Priapulidae</taxon>
        <taxon>Priapulus</taxon>
    </lineage>
</organism>
<keyword evidence="4" id="KW-1185">Reference proteome</keyword>
<dbReference type="PROSITE" id="PS51549">
    <property type="entry name" value="DM13"/>
    <property type="match status" value="1"/>
</dbReference>
<feature type="domain" description="DM13" evidence="3">
    <location>
        <begin position="145"/>
        <end position="258"/>
    </location>
</feature>
<accession>A0ABM1ETR3</accession>
<dbReference type="Pfam" id="PF10517">
    <property type="entry name" value="DM13"/>
    <property type="match status" value="1"/>
</dbReference>
<dbReference type="PANTHER" id="PTHR24036:SF5">
    <property type="entry name" value="THROMBOMODULIN"/>
    <property type="match status" value="1"/>
</dbReference>
<evidence type="ECO:0000313" key="5">
    <source>
        <dbReference type="RefSeq" id="XP_014675584.1"/>
    </source>
</evidence>
<dbReference type="RefSeq" id="XP_014675584.1">
    <property type="nucleotide sequence ID" value="XM_014820098.1"/>
</dbReference>
<proteinExistence type="predicted"/>
<evidence type="ECO:0000259" key="3">
    <source>
        <dbReference type="PROSITE" id="PS51549"/>
    </source>
</evidence>
<feature type="chain" id="PRO_5047080291" evidence="2">
    <location>
        <begin position="21"/>
        <end position="261"/>
    </location>
</feature>
<sequence>MEFLMRLSLVVAVLSAAAHGQNMYGQKVGTFVQVGSTAVGGEVFTAGDRMLWIRKVFLDEPTCRRVVFLVGRRDLSGETPNDAGKMARDKRNRVITLDNSDNARYTAKVSFDLETVAWLSIWCATTSTSIGEMYFGDDIVTPTPLVLPTQLRGAHGVDSTGVVIVDHQTIRIENLAYDGAGPGTWFISDTQRPVAYRPATTVKLTNQANTFNYETLPAYDGSNDVTIHMPDDASVFDTVWLSMYCLQVKFNFADVILLTPK</sequence>
<dbReference type="InterPro" id="IPR019545">
    <property type="entry name" value="DM13_domain"/>
</dbReference>
<dbReference type="Proteomes" id="UP000695022">
    <property type="component" value="Unplaced"/>
</dbReference>
<dbReference type="PANTHER" id="PTHR24036">
    <property type="entry name" value="SKELETOR-RELATED"/>
    <property type="match status" value="1"/>
</dbReference>
<keyword evidence="1" id="KW-0677">Repeat</keyword>
<evidence type="ECO:0000256" key="1">
    <source>
        <dbReference type="ARBA" id="ARBA00022737"/>
    </source>
</evidence>
<reference evidence="5" key="1">
    <citation type="submission" date="2025-08" db="UniProtKB">
        <authorList>
            <consortium name="RefSeq"/>
        </authorList>
    </citation>
    <scope>IDENTIFICATION</scope>
</reference>
<keyword evidence="2" id="KW-0732">Signal</keyword>
<dbReference type="SMART" id="SM00686">
    <property type="entry name" value="DM13"/>
    <property type="match status" value="1"/>
</dbReference>
<feature type="signal peptide" evidence="2">
    <location>
        <begin position="1"/>
        <end position="20"/>
    </location>
</feature>
<dbReference type="InterPro" id="IPR052126">
    <property type="entry name" value="Spindle_Org/Thrombomodulin"/>
</dbReference>
<name>A0ABM1ETR3_PRICU</name>
<gene>
    <name evidence="5" type="primary">LOC106815613</name>
</gene>
<evidence type="ECO:0000256" key="2">
    <source>
        <dbReference type="SAM" id="SignalP"/>
    </source>
</evidence>
<protein>
    <submittedName>
        <fullName evidence="5">Protein Skeletor, isoforms B/C-like isoform X1</fullName>
    </submittedName>
</protein>
<dbReference type="GeneID" id="106815613"/>
<evidence type="ECO:0000313" key="4">
    <source>
        <dbReference type="Proteomes" id="UP000695022"/>
    </source>
</evidence>